<feature type="region of interest" description="Disordered" evidence="1">
    <location>
        <begin position="50"/>
        <end position="74"/>
    </location>
</feature>
<name>G8RP44_MYCRN</name>
<evidence type="ECO:0000313" key="3">
    <source>
        <dbReference type="Proteomes" id="UP000005442"/>
    </source>
</evidence>
<dbReference type="HOGENOM" id="CLU_2683973_0_0_11"/>
<organism evidence="2 3">
    <name type="scientific">Mycolicibacterium rhodesiae (strain NBB3)</name>
    <name type="common">Mycobacterium rhodesiae</name>
    <dbReference type="NCBI Taxonomy" id="710685"/>
    <lineage>
        <taxon>Bacteria</taxon>
        <taxon>Bacillati</taxon>
        <taxon>Actinomycetota</taxon>
        <taxon>Actinomycetes</taxon>
        <taxon>Mycobacteriales</taxon>
        <taxon>Mycobacteriaceae</taxon>
        <taxon>Mycolicibacterium</taxon>
    </lineage>
</organism>
<gene>
    <name evidence="2" type="ordered locus">MycrhN_4595</name>
</gene>
<proteinExistence type="predicted"/>
<dbReference type="AlphaFoldDB" id="G8RP44"/>
<accession>G8RP44</accession>
<reference evidence="2 3" key="1">
    <citation type="submission" date="2011-12" db="EMBL/GenBank/DDBJ databases">
        <title>Complete sequence of Mycobacterium rhodesiae NBB3.</title>
        <authorList>
            <consortium name="US DOE Joint Genome Institute"/>
            <person name="Lucas S."/>
            <person name="Han J."/>
            <person name="Lapidus A."/>
            <person name="Cheng J.-F."/>
            <person name="Goodwin L."/>
            <person name="Pitluck S."/>
            <person name="Peters L."/>
            <person name="Mikhailova N."/>
            <person name="Gu W."/>
            <person name="Detter J.C."/>
            <person name="Han C."/>
            <person name="Tapia R."/>
            <person name="Land M."/>
            <person name="Hauser L."/>
            <person name="Kyrpides N."/>
            <person name="Ivanova N."/>
            <person name="Pagani I."/>
            <person name="Mattes T."/>
            <person name="Holmes A."/>
            <person name="Rutledge P."/>
            <person name="Paulsen I."/>
            <person name="Coleman N."/>
            <person name="Woyke T."/>
        </authorList>
    </citation>
    <scope>NUCLEOTIDE SEQUENCE [LARGE SCALE GENOMIC DNA]</scope>
    <source>
        <strain evidence="2 3">NBB3</strain>
    </source>
</reference>
<evidence type="ECO:0000256" key="1">
    <source>
        <dbReference type="SAM" id="MobiDB-lite"/>
    </source>
</evidence>
<evidence type="ECO:0000313" key="2">
    <source>
        <dbReference type="EMBL" id="AEV75084.1"/>
    </source>
</evidence>
<dbReference type="KEGG" id="mrh:MycrhN_4595"/>
<protein>
    <submittedName>
        <fullName evidence="2">Uncharacterized protein</fullName>
    </submittedName>
</protein>
<sequence>MRSVGKHYRQLRNWHALTVGAMLFPNLHAHGGNLLRGRVELIVFPLDRDGSTDGGSGGGSRNKSSAPAPLISAA</sequence>
<dbReference type="EMBL" id="CP003169">
    <property type="protein sequence ID" value="AEV75084.1"/>
    <property type="molecule type" value="Genomic_DNA"/>
</dbReference>
<dbReference type="Proteomes" id="UP000005442">
    <property type="component" value="Chromosome"/>
</dbReference>
<keyword evidence="3" id="KW-1185">Reference proteome</keyword>